<name>A0A4D9DVF9_9SAUR</name>
<reference evidence="2 3" key="2">
    <citation type="submission" date="2019-04" db="EMBL/GenBank/DDBJ databases">
        <title>The genome sequence of big-headed turtle.</title>
        <authorList>
            <person name="Gong S."/>
        </authorList>
    </citation>
    <scope>NUCLEOTIDE SEQUENCE [LARGE SCALE GENOMIC DNA]</scope>
    <source>
        <strain evidence="2">DO16091913</strain>
        <tissue evidence="2">Muscle</tissue>
    </source>
</reference>
<protein>
    <submittedName>
        <fullName evidence="2">Uncharacterized protein</fullName>
    </submittedName>
</protein>
<dbReference type="EMBL" id="QXTE01000366">
    <property type="protein sequence ID" value="TFJ98822.1"/>
    <property type="molecule type" value="Genomic_DNA"/>
</dbReference>
<proteinExistence type="predicted"/>
<dbReference type="AlphaFoldDB" id="A0A4D9DVF9"/>
<comment type="caution">
    <text evidence="2">The sequence shown here is derived from an EMBL/GenBank/DDBJ whole genome shotgun (WGS) entry which is preliminary data.</text>
</comment>
<feature type="compositionally biased region" description="Low complexity" evidence="1">
    <location>
        <begin position="92"/>
        <end position="103"/>
    </location>
</feature>
<sequence>MLRFSHPGVPRLLPWEAARKALAGSRGWGWNRSGAGWPSGCTWETLHQFPALPQRLGHRFGRLSMGVRLPLTPLKPSWLGLSVSAACGVQGRGAARCPAPGAREVPQRDMPGTYPKGAYATAGEGVSPSG</sequence>
<feature type="region of interest" description="Disordered" evidence="1">
    <location>
        <begin position="92"/>
        <end position="130"/>
    </location>
</feature>
<reference evidence="2 3" key="1">
    <citation type="submission" date="2019-04" db="EMBL/GenBank/DDBJ databases">
        <title>Draft genome of the big-headed turtle Platysternon megacephalum.</title>
        <authorList>
            <person name="Gong S."/>
        </authorList>
    </citation>
    <scope>NUCLEOTIDE SEQUENCE [LARGE SCALE GENOMIC DNA]</scope>
    <source>
        <strain evidence="2">DO16091913</strain>
        <tissue evidence="2">Muscle</tissue>
    </source>
</reference>
<organism evidence="2 3">
    <name type="scientific">Platysternon megacephalum</name>
    <name type="common">big-headed turtle</name>
    <dbReference type="NCBI Taxonomy" id="55544"/>
    <lineage>
        <taxon>Eukaryota</taxon>
        <taxon>Metazoa</taxon>
        <taxon>Chordata</taxon>
        <taxon>Craniata</taxon>
        <taxon>Vertebrata</taxon>
        <taxon>Euteleostomi</taxon>
        <taxon>Archelosauria</taxon>
        <taxon>Testudinata</taxon>
        <taxon>Testudines</taxon>
        <taxon>Cryptodira</taxon>
        <taxon>Durocryptodira</taxon>
        <taxon>Testudinoidea</taxon>
        <taxon>Platysternidae</taxon>
        <taxon>Platysternon</taxon>
    </lineage>
</organism>
<evidence type="ECO:0000313" key="2">
    <source>
        <dbReference type="EMBL" id="TFJ98822.1"/>
    </source>
</evidence>
<evidence type="ECO:0000313" key="3">
    <source>
        <dbReference type="Proteomes" id="UP000297703"/>
    </source>
</evidence>
<gene>
    <name evidence="2" type="ORF">DR999_PMT19210</name>
</gene>
<accession>A0A4D9DVF9</accession>
<keyword evidence="3" id="KW-1185">Reference proteome</keyword>
<dbReference type="Proteomes" id="UP000297703">
    <property type="component" value="Unassembled WGS sequence"/>
</dbReference>
<evidence type="ECO:0000256" key="1">
    <source>
        <dbReference type="SAM" id="MobiDB-lite"/>
    </source>
</evidence>